<dbReference type="Proteomes" id="UP000254716">
    <property type="component" value="Unassembled WGS sequence"/>
</dbReference>
<name>A0A376VV84_ECOLX</name>
<dbReference type="InterPro" id="IPR050860">
    <property type="entry name" value="FeoB_GTPase"/>
</dbReference>
<dbReference type="GO" id="GO:0005525">
    <property type="term" value="F:GTP binding"/>
    <property type="evidence" value="ECO:0007669"/>
    <property type="project" value="InterPro"/>
</dbReference>
<dbReference type="PROSITE" id="PS51711">
    <property type="entry name" value="G_FEOB"/>
    <property type="match status" value="1"/>
</dbReference>
<sequence length="72" mass="7926">MSKSACHYILSGDADLLINVVDASNLERNLYLTLQLLELGIPCIVALNMLDIAEKQNIRIEIDACRAVLAAR</sequence>
<evidence type="ECO:0000313" key="2">
    <source>
        <dbReference type="EMBL" id="STJ15453.1"/>
    </source>
</evidence>
<dbReference type="Gene3D" id="3.40.50.300">
    <property type="entry name" value="P-loop containing nucleotide triphosphate hydrolases"/>
    <property type="match status" value="1"/>
</dbReference>
<accession>A0A376VV84</accession>
<dbReference type="PANTHER" id="PTHR43185">
    <property type="entry name" value="FERROUS IRON TRANSPORT PROTEIN B"/>
    <property type="match status" value="1"/>
</dbReference>
<dbReference type="EMBL" id="UGCV01000008">
    <property type="protein sequence ID" value="STJ15453.1"/>
    <property type="molecule type" value="Genomic_DNA"/>
</dbReference>
<dbReference type="SUPFAM" id="SSF52540">
    <property type="entry name" value="P-loop containing nucleoside triphosphate hydrolases"/>
    <property type="match status" value="1"/>
</dbReference>
<dbReference type="Pfam" id="PF02421">
    <property type="entry name" value="FeoB_N"/>
    <property type="match status" value="1"/>
</dbReference>
<dbReference type="InterPro" id="IPR027417">
    <property type="entry name" value="P-loop_NTPase"/>
</dbReference>
<dbReference type="GO" id="GO:0005886">
    <property type="term" value="C:plasma membrane"/>
    <property type="evidence" value="ECO:0007669"/>
    <property type="project" value="TreeGrafter"/>
</dbReference>
<proteinExistence type="predicted"/>
<protein>
    <submittedName>
        <fullName evidence="2">Ferrous iron transport protein B</fullName>
    </submittedName>
</protein>
<dbReference type="AlphaFoldDB" id="A0A376VV84"/>
<evidence type="ECO:0000259" key="1">
    <source>
        <dbReference type="PROSITE" id="PS51711"/>
    </source>
</evidence>
<reference evidence="2 3" key="1">
    <citation type="submission" date="2018-06" db="EMBL/GenBank/DDBJ databases">
        <authorList>
            <consortium name="Pathogen Informatics"/>
            <person name="Doyle S."/>
        </authorList>
    </citation>
    <scope>NUCLEOTIDE SEQUENCE [LARGE SCALE GENOMIC DNA]</scope>
    <source>
        <strain evidence="2 3">NCTC9081</strain>
    </source>
</reference>
<organism evidence="2 3">
    <name type="scientific">Escherichia coli</name>
    <dbReference type="NCBI Taxonomy" id="562"/>
    <lineage>
        <taxon>Bacteria</taxon>
        <taxon>Pseudomonadati</taxon>
        <taxon>Pseudomonadota</taxon>
        <taxon>Gammaproteobacteria</taxon>
        <taxon>Enterobacterales</taxon>
        <taxon>Enterobacteriaceae</taxon>
        <taxon>Escherichia</taxon>
    </lineage>
</organism>
<gene>
    <name evidence="2" type="primary">feoB_2</name>
    <name evidence="2" type="ORF">NCTC9081_00805</name>
</gene>
<evidence type="ECO:0000313" key="3">
    <source>
        <dbReference type="Proteomes" id="UP000254716"/>
    </source>
</evidence>
<dbReference type="PANTHER" id="PTHR43185:SF1">
    <property type="entry name" value="FE(2+) TRANSPORTER FEOB"/>
    <property type="match status" value="1"/>
</dbReference>
<feature type="domain" description="FeoB-type G" evidence="1">
    <location>
        <begin position="1"/>
        <end position="72"/>
    </location>
</feature>
<dbReference type="GO" id="GO:0015093">
    <property type="term" value="F:ferrous iron transmembrane transporter activity"/>
    <property type="evidence" value="ECO:0007669"/>
    <property type="project" value="TreeGrafter"/>
</dbReference>
<dbReference type="InterPro" id="IPR030389">
    <property type="entry name" value="G_FEOB_dom"/>
</dbReference>